<dbReference type="PROSITE" id="PS50931">
    <property type="entry name" value="HTH_LYSR"/>
    <property type="match status" value="1"/>
</dbReference>
<sequence length="298" mass="32482">MDVVRLRLLRELSERGTVHAVAEAMSLTPSAVSQQLKILRREAGVPLLEPDGRRVRLTDAGRTLVARADEVLAALDRAQADMDAYRSTPRGTVRVAMFPSGAAMLLAGLITRAAAVGVEVLGRDIDQPAMNAPTQLADFDVVVVHRDERDTNPWGPRIEAIPLLREPLEILLPQHHRLADSSRIPLRELADEAWIGVEGGLMVDDVLRSLATIAGVRPRIVQRVNDFRVVEELVAAGVGIALLPRYVHTTRALVRKPLSGVRIARRIEAVTRVGATARPAVAQVIDILTTVAQEVVDQ</sequence>
<keyword evidence="4" id="KW-0010">Activator</keyword>
<dbReference type="KEGG" id="mhev:MHEL_18980"/>
<dbReference type="InterPro" id="IPR036388">
    <property type="entry name" value="WH-like_DNA-bd_sf"/>
</dbReference>
<evidence type="ECO:0000256" key="3">
    <source>
        <dbReference type="ARBA" id="ARBA00023125"/>
    </source>
</evidence>
<dbReference type="SUPFAM" id="SSF53850">
    <property type="entry name" value="Periplasmic binding protein-like II"/>
    <property type="match status" value="1"/>
</dbReference>
<organism evidence="7 8">
    <name type="scientific">Mycolicibacterium helvum</name>
    <dbReference type="NCBI Taxonomy" id="1534349"/>
    <lineage>
        <taxon>Bacteria</taxon>
        <taxon>Bacillati</taxon>
        <taxon>Actinomycetota</taxon>
        <taxon>Actinomycetes</taxon>
        <taxon>Mycobacteriales</taxon>
        <taxon>Mycobacteriaceae</taxon>
        <taxon>Mycolicibacterium</taxon>
    </lineage>
</organism>
<dbReference type="SUPFAM" id="SSF46785">
    <property type="entry name" value="Winged helix' DNA-binding domain"/>
    <property type="match status" value="1"/>
</dbReference>
<proteinExistence type="inferred from homology"/>
<dbReference type="CDD" id="cd00090">
    <property type="entry name" value="HTH_ARSR"/>
    <property type="match status" value="1"/>
</dbReference>
<name>A0A7I7T5W9_9MYCO</name>
<dbReference type="PANTHER" id="PTHR30346:SF29">
    <property type="entry name" value="LYSR SUBSTRATE-BINDING"/>
    <property type="match status" value="1"/>
</dbReference>
<accession>A0A7I7T5W9</accession>
<keyword evidence="5" id="KW-0804">Transcription</keyword>
<evidence type="ECO:0000313" key="7">
    <source>
        <dbReference type="EMBL" id="BBY63655.1"/>
    </source>
</evidence>
<dbReference type="Pfam" id="PF00126">
    <property type="entry name" value="HTH_1"/>
    <property type="match status" value="1"/>
</dbReference>
<reference evidence="7 8" key="1">
    <citation type="journal article" date="2019" name="Emerg. Microbes Infect.">
        <title>Comprehensive subspecies identification of 175 nontuberculous mycobacteria species based on 7547 genomic profiles.</title>
        <authorList>
            <person name="Matsumoto Y."/>
            <person name="Kinjo T."/>
            <person name="Motooka D."/>
            <person name="Nabeya D."/>
            <person name="Jung N."/>
            <person name="Uechi K."/>
            <person name="Horii T."/>
            <person name="Iida T."/>
            <person name="Fujita J."/>
            <person name="Nakamura S."/>
        </authorList>
    </citation>
    <scope>NUCLEOTIDE SEQUENCE [LARGE SCALE GENOMIC DNA]</scope>
    <source>
        <strain evidence="7 8">JCM 30396</strain>
    </source>
</reference>
<dbReference type="Pfam" id="PF03466">
    <property type="entry name" value="LysR_substrate"/>
    <property type="match status" value="1"/>
</dbReference>
<feature type="domain" description="HTH lysR-type" evidence="6">
    <location>
        <begin position="1"/>
        <end position="58"/>
    </location>
</feature>
<comment type="similarity">
    <text evidence="1">Belongs to the LysR transcriptional regulatory family.</text>
</comment>
<dbReference type="Proteomes" id="UP000467148">
    <property type="component" value="Chromosome"/>
</dbReference>
<evidence type="ECO:0000256" key="1">
    <source>
        <dbReference type="ARBA" id="ARBA00009437"/>
    </source>
</evidence>
<evidence type="ECO:0000259" key="6">
    <source>
        <dbReference type="PROSITE" id="PS50931"/>
    </source>
</evidence>
<keyword evidence="2" id="KW-0805">Transcription regulation</keyword>
<dbReference type="RefSeq" id="WP_163747287.1">
    <property type="nucleotide sequence ID" value="NZ_AP022596.1"/>
</dbReference>
<dbReference type="InterPro" id="IPR036390">
    <property type="entry name" value="WH_DNA-bd_sf"/>
</dbReference>
<dbReference type="Gene3D" id="3.40.190.10">
    <property type="entry name" value="Periplasmic binding protein-like II"/>
    <property type="match status" value="2"/>
</dbReference>
<protein>
    <submittedName>
        <fullName evidence="7">LysR family transcriptional regulator</fullName>
    </submittedName>
</protein>
<dbReference type="GO" id="GO:0032993">
    <property type="term" value="C:protein-DNA complex"/>
    <property type="evidence" value="ECO:0007669"/>
    <property type="project" value="TreeGrafter"/>
</dbReference>
<dbReference type="GO" id="GO:0003677">
    <property type="term" value="F:DNA binding"/>
    <property type="evidence" value="ECO:0007669"/>
    <property type="project" value="UniProtKB-KW"/>
</dbReference>
<evidence type="ECO:0000256" key="4">
    <source>
        <dbReference type="ARBA" id="ARBA00023159"/>
    </source>
</evidence>
<evidence type="ECO:0000256" key="5">
    <source>
        <dbReference type="ARBA" id="ARBA00023163"/>
    </source>
</evidence>
<keyword evidence="8" id="KW-1185">Reference proteome</keyword>
<gene>
    <name evidence="7" type="ORF">MHEL_18980</name>
</gene>
<keyword evidence="3" id="KW-0238">DNA-binding</keyword>
<dbReference type="Gene3D" id="1.10.10.10">
    <property type="entry name" value="Winged helix-like DNA-binding domain superfamily/Winged helix DNA-binding domain"/>
    <property type="match status" value="1"/>
</dbReference>
<dbReference type="PANTHER" id="PTHR30346">
    <property type="entry name" value="TRANSCRIPTIONAL DUAL REGULATOR HCAR-RELATED"/>
    <property type="match status" value="1"/>
</dbReference>
<dbReference type="InterPro" id="IPR000847">
    <property type="entry name" value="LysR_HTH_N"/>
</dbReference>
<dbReference type="AlphaFoldDB" id="A0A7I7T5W9"/>
<dbReference type="InterPro" id="IPR005119">
    <property type="entry name" value="LysR_subst-bd"/>
</dbReference>
<evidence type="ECO:0000256" key="2">
    <source>
        <dbReference type="ARBA" id="ARBA00023015"/>
    </source>
</evidence>
<evidence type="ECO:0000313" key="8">
    <source>
        <dbReference type="Proteomes" id="UP000467148"/>
    </source>
</evidence>
<dbReference type="InterPro" id="IPR011991">
    <property type="entry name" value="ArsR-like_HTH"/>
</dbReference>
<dbReference type="EMBL" id="AP022596">
    <property type="protein sequence ID" value="BBY63655.1"/>
    <property type="molecule type" value="Genomic_DNA"/>
</dbReference>
<dbReference type="GO" id="GO:0003700">
    <property type="term" value="F:DNA-binding transcription factor activity"/>
    <property type="evidence" value="ECO:0007669"/>
    <property type="project" value="InterPro"/>
</dbReference>